<accession>A0A9J6P3D6</accession>
<gene>
    <name evidence="3" type="ORF">KDK92_09780</name>
</gene>
<feature type="domain" description="Elongation factor G-binding protein C-terminal treble-clef zinc-finger" evidence="2">
    <location>
        <begin position="97"/>
        <end position="202"/>
    </location>
</feature>
<dbReference type="InterPro" id="IPR032330">
    <property type="entry name" value="EF-G-binding_C"/>
</dbReference>
<dbReference type="CDD" id="cd16342">
    <property type="entry name" value="FusC_FusB"/>
    <property type="match status" value="1"/>
</dbReference>
<proteinExistence type="predicted"/>
<reference evidence="3" key="1">
    <citation type="journal article" date="2021" name="mSystems">
        <title>Bacteria and Archaea Synergistically Convert Glycine Betaine to Biogenic Methane in the Formosa Cold Seep of the South China Sea.</title>
        <authorList>
            <person name="Li L."/>
            <person name="Zhang W."/>
            <person name="Zhang S."/>
            <person name="Song L."/>
            <person name="Sun Q."/>
            <person name="Zhang H."/>
            <person name="Xiang H."/>
            <person name="Dong X."/>
        </authorList>
    </citation>
    <scope>NUCLEOTIDE SEQUENCE</scope>
    <source>
        <strain evidence="3">ZWT</strain>
    </source>
</reference>
<keyword evidence="4" id="KW-1185">Reference proteome</keyword>
<dbReference type="RefSeq" id="WP_250859078.1">
    <property type="nucleotide sequence ID" value="NZ_JAGSOJ010000002.1"/>
</dbReference>
<name>A0A9J6P3D6_9CLOT</name>
<dbReference type="InterPro" id="IPR010841">
    <property type="entry name" value="EF-G-binding_N"/>
</dbReference>
<dbReference type="AlphaFoldDB" id="A0A9J6P3D6"/>
<dbReference type="Gene3D" id="1.20.1280.250">
    <property type="match status" value="1"/>
</dbReference>
<feature type="domain" description="Elongation factor G-binding protein N-terminal" evidence="1">
    <location>
        <begin position="4"/>
        <end position="85"/>
    </location>
</feature>
<dbReference type="Pfam" id="PF07299">
    <property type="entry name" value="EF-G-binding_N"/>
    <property type="match status" value="1"/>
</dbReference>
<dbReference type="InterPro" id="IPR038344">
    <property type="entry name" value="EF-G_N_sf"/>
</dbReference>
<comment type="caution">
    <text evidence="3">The sequence shown here is derived from an EMBL/GenBank/DDBJ whole genome shotgun (WGS) entry which is preliminary data.</text>
</comment>
<dbReference type="Pfam" id="PF16571">
    <property type="entry name" value="FBP_C"/>
    <property type="match status" value="1"/>
</dbReference>
<dbReference type="EMBL" id="JAGSOJ010000002">
    <property type="protein sequence ID" value="MCM1990032.1"/>
    <property type="molecule type" value="Genomic_DNA"/>
</dbReference>
<evidence type="ECO:0000259" key="1">
    <source>
        <dbReference type="Pfam" id="PF07299"/>
    </source>
</evidence>
<evidence type="ECO:0000313" key="4">
    <source>
        <dbReference type="Proteomes" id="UP001056429"/>
    </source>
</evidence>
<protein>
    <submittedName>
        <fullName evidence="3">FusB/FusC family EF-G-binding protein</fullName>
    </submittedName>
</protein>
<reference evidence="3" key="2">
    <citation type="submission" date="2021-04" db="EMBL/GenBank/DDBJ databases">
        <authorList>
            <person name="Dong X."/>
        </authorList>
    </citation>
    <scope>NUCLEOTIDE SEQUENCE</scope>
    <source>
        <strain evidence="3">ZWT</strain>
    </source>
</reference>
<organism evidence="3 4">
    <name type="scientific">Oceanirhabdus seepicola</name>
    <dbReference type="NCBI Taxonomy" id="2828781"/>
    <lineage>
        <taxon>Bacteria</taxon>
        <taxon>Bacillati</taxon>
        <taxon>Bacillota</taxon>
        <taxon>Clostridia</taxon>
        <taxon>Eubacteriales</taxon>
        <taxon>Clostridiaceae</taxon>
        <taxon>Oceanirhabdus</taxon>
    </lineage>
</organism>
<dbReference type="Proteomes" id="UP001056429">
    <property type="component" value="Unassembled WGS sequence"/>
</dbReference>
<evidence type="ECO:0000313" key="3">
    <source>
        <dbReference type="EMBL" id="MCM1990032.1"/>
    </source>
</evidence>
<evidence type="ECO:0000259" key="2">
    <source>
        <dbReference type="Pfam" id="PF16571"/>
    </source>
</evidence>
<sequence length="213" mass="24866">MNEFIKKYQFNYINKKLIDLEKTFNECIDSQVKEASKSMIQNKIYNVFETISEEEKALLSIEKIERFSQIKSYLNKITPYVYGMPNVSQSQIRKLFKKEKKLKLPDIDNIEFSSLVYLGWRDIGKDKLYIVYYLNDKLVGMICRITKVASKGYNICALCNSFGKSDEVAFVSVVCKRSANYKSRGFYLCMDSEKCNERITSISKLEELINKTT</sequence>